<evidence type="ECO:0000313" key="2">
    <source>
        <dbReference type="Proteomes" id="UP001162734"/>
    </source>
</evidence>
<accession>A0ABN6N7T2</accession>
<proteinExistence type="predicted"/>
<keyword evidence="2" id="KW-1185">Reference proteome</keyword>
<reference evidence="2" key="1">
    <citation type="journal article" date="2022" name="Int. J. Syst. Evol. Microbiol.">
        <title>Anaeromyxobacter oryzae sp. nov., Anaeromyxobacter diazotrophicus sp. nov. and Anaeromyxobacter paludicola sp. nov., isolated from paddy soils.</title>
        <authorList>
            <person name="Itoh H."/>
            <person name="Xu Z."/>
            <person name="Mise K."/>
            <person name="Masuda Y."/>
            <person name="Ushijima N."/>
            <person name="Hayakawa C."/>
            <person name="Shiratori Y."/>
            <person name="Senoo K."/>
        </authorList>
    </citation>
    <scope>NUCLEOTIDE SEQUENCE [LARGE SCALE GENOMIC DNA]</scope>
    <source>
        <strain evidence="2">Red630</strain>
    </source>
</reference>
<gene>
    <name evidence="1" type="ORF">AMPC_17030</name>
</gene>
<protein>
    <submittedName>
        <fullName evidence="1">Uncharacterized protein</fullName>
    </submittedName>
</protein>
<name>A0ABN6N7T2_9BACT</name>
<evidence type="ECO:0000313" key="1">
    <source>
        <dbReference type="EMBL" id="BDG08590.1"/>
    </source>
</evidence>
<dbReference type="Proteomes" id="UP001162734">
    <property type="component" value="Chromosome"/>
</dbReference>
<dbReference type="RefSeq" id="WP_256466147.1">
    <property type="nucleotide sequence ID" value="NZ_AP025592.1"/>
</dbReference>
<dbReference type="EMBL" id="AP025592">
    <property type="protein sequence ID" value="BDG08590.1"/>
    <property type="molecule type" value="Genomic_DNA"/>
</dbReference>
<organism evidence="1 2">
    <name type="scientific">Anaeromyxobacter paludicola</name>
    <dbReference type="NCBI Taxonomy" id="2918171"/>
    <lineage>
        <taxon>Bacteria</taxon>
        <taxon>Pseudomonadati</taxon>
        <taxon>Myxococcota</taxon>
        <taxon>Myxococcia</taxon>
        <taxon>Myxococcales</taxon>
        <taxon>Cystobacterineae</taxon>
        <taxon>Anaeromyxobacteraceae</taxon>
        <taxon>Anaeromyxobacter</taxon>
    </lineage>
</organism>
<sequence length="43" mass="4862">MSKVKWMYVCVRTTCGHVELTNFAPAATKRCPECGGLMRREEA</sequence>